<dbReference type="GO" id="GO:0046872">
    <property type="term" value="F:metal ion binding"/>
    <property type="evidence" value="ECO:0007669"/>
    <property type="project" value="InterPro"/>
</dbReference>
<comment type="caution">
    <text evidence="3">The sequence shown here is derived from an EMBL/GenBank/DDBJ whole genome shotgun (WGS) entry which is preliminary data.</text>
</comment>
<sequence>MVQTGDCQNSVSANSFKYGNQLLSIQSYIVCIMPPVDSTPDIKTGNFELLYSLNAYNRIPVHEYKSKETGLTVVIAEVDGPVVNGFFCLVTEAFDDDGLPHTLEHLIFLGSETYPYKGVLDLLANRCLASGTNAWTDIDHTCYTMETAGSEGFLSLMPIFLDHILYPILSDEGFITEVHHITGEGEDAGVVYCEMQGRENSAESRLHLTMARKMYPGKCGYSSETGGIMKNLRETCNNTKVRSYHKEFYRPENLKVIITGQVRPEDVFKALEPLEMKIMSKGDRGHFARPWQNPCPPVEKSENIIIKYPSDDESNGIFSVSWRGPSAVTDQYTLMSCSILLKYLTDFTVSPLQKEFVEINDPYASKVVYSLCENSESCLYFIFENVPNAKLPLIKPKLDEVLAGIVKENDIDMERMKSIINRAKLESLSNMENNPHHAVAFMIIGHMLYGNTKEDLQQRINPLIDYEKMTKETKSYWVNLLEKYFVKNESISIEGYPSIEEQQRMAAEEKDRIEKQIQSLDVEGLKQKSLELDNAIEYNERPPPDSMLTSVNIPSLKSINFHNIIRYHTDMINDQLDLSEVPVFTYFDHVKSGFVYMFALMDTSQLNFDQKLYLPLLLETLFESPIRKNGVVIPYEDVVTQLNNDTVSTSRAIGLGSGSSCRFKCGSYSYIANIMLQVETAKYDEGVCWLKNLLYNTVFTVDRLKIIAQKMINDVSQAKRSGRDVVAYIMKGLSYAEDTNQSCNGILRQQKFLTCLLEDLESEKSCEVLDKMSKVRDIIVDPANVVLYFAGGLDQLKSPVNPIKDFLPEDLMGKKKQQSLTVIPDWKLLNSVINEKPSCIVGMGCLESSFFYQITPSVTSFSDPDVPALMVYLQYLIQAEGPMWKHIRGKGLSYGYTISLKINEGLLCLVFLKATNVVGAYKEAHDIISTQLKEKKWDNTLIESAKSSLIFEIIEEEKTIGNVVSLSLSSYFQQVDYKYNRTLLCLIEKVTVDDLNRVGDKYIRLMFDSAQTKTAVVCDPSKADEIKTGFSKLGLDLQVYPSLEESFLNY</sequence>
<accession>A0AAW1JIF9</accession>
<evidence type="ECO:0000313" key="3">
    <source>
        <dbReference type="EMBL" id="KAK9703467.1"/>
    </source>
</evidence>
<feature type="domain" description="Peptidase M16 N-terminal" evidence="1">
    <location>
        <begin position="95"/>
        <end position="184"/>
    </location>
</feature>
<evidence type="ECO:0000313" key="4">
    <source>
        <dbReference type="Proteomes" id="UP001458880"/>
    </source>
</evidence>
<dbReference type="Pfam" id="PF00675">
    <property type="entry name" value="Peptidase_M16"/>
    <property type="match status" value="1"/>
</dbReference>
<dbReference type="PANTHER" id="PTHR43016:SF16">
    <property type="entry name" value="METALLOPROTEASE, PUTATIVE (AFU_ORTHOLOGUE AFUA_4G07610)-RELATED"/>
    <property type="match status" value="1"/>
</dbReference>
<feature type="domain" description="Peptidase M16 C-terminal" evidence="2">
    <location>
        <begin position="238"/>
        <end position="415"/>
    </location>
</feature>
<dbReference type="Gene3D" id="3.30.830.10">
    <property type="entry name" value="Metalloenzyme, LuxS/M16 peptidase-like"/>
    <property type="match status" value="4"/>
</dbReference>
<gene>
    <name evidence="3" type="ORF">QE152_g29314</name>
</gene>
<dbReference type="FunFam" id="3.30.830.10:FF:000015">
    <property type="entry name" value="Putative zinc metalloprotease"/>
    <property type="match status" value="1"/>
</dbReference>
<dbReference type="Proteomes" id="UP001458880">
    <property type="component" value="Unassembled WGS sequence"/>
</dbReference>
<name>A0AAW1JIF9_POPJA</name>
<dbReference type="InterPro" id="IPR011249">
    <property type="entry name" value="Metalloenz_LuxS/M16"/>
</dbReference>
<protein>
    <submittedName>
        <fullName evidence="3">Insulinase (Peptidase family M16)</fullName>
    </submittedName>
</protein>
<dbReference type="SUPFAM" id="SSF63411">
    <property type="entry name" value="LuxS/MPP-like metallohydrolase"/>
    <property type="match status" value="4"/>
</dbReference>
<keyword evidence="4" id="KW-1185">Reference proteome</keyword>
<dbReference type="InterPro" id="IPR011765">
    <property type="entry name" value="Pept_M16_N"/>
</dbReference>
<dbReference type="FunFam" id="3.30.830.10:FF:000031">
    <property type="entry name" value="Putative zinc metalloprotease"/>
    <property type="match status" value="1"/>
</dbReference>
<proteinExistence type="predicted"/>
<dbReference type="InterPro" id="IPR007863">
    <property type="entry name" value="Peptidase_M16_C"/>
</dbReference>
<evidence type="ECO:0000259" key="1">
    <source>
        <dbReference type="Pfam" id="PF00675"/>
    </source>
</evidence>
<organism evidence="3 4">
    <name type="scientific">Popillia japonica</name>
    <name type="common">Japanese beetle</name>
    <dbReference type="NCBI Taxonomy" id="7064"/>
    <lineage>
        <taxon>Eukaryota</taxon>
        <taxon>Metazoa</taxon>
        <taxon>Ecdysozoa</taxon>
        <taxon>Arthropoda</taxon>
        <taxon>Hexapoda</taxon>
        <taxon>Insecta</taxon>
        <taxon>Pterygota</taxon>
        <taxon>Neoptera</taxon>
        <taxon>Endopterygota</taxon>
        <taxon>Coleoptera</taxon>
        <taxon>Polyphaga</taxon>
        <taxon>Scarabaeiformia</taxon>
        <taxon>Scarabaeidae</taxon>
        <taxon>Rutelinae</taxon>
        <taxon>Popillia</taxon>
    </lineage>
</organism>
<dbReference type="AlphaFoldDB" id="A0AAW1JIF9"/>
<dbReference type="EMBL" id="JASPKY010000369">
    <property type="protein sequence ID" value="KAK9703467.1"/>
    <property type="molecule type" value="Genomic_DNA"/>
</dbReference>
<evidence type="ECO:0000259" key="2">
    <source>
        <dbReference type="Pfam" id="PF05193"/>
    </source>
</evidence>
<dbReference type="Pfam" id="PF05193">
    <property type="entry name" value="Peptidase_M16_C"/>
    <property type="match status" value="1"/>
</dbReference>
<reference evidence="3 4" key="1">
    <citation type="journal article" date="2024" name="BMC Genomics">
        <title>De novo assembly and annotation of Popillia japonica's genome with initial clues to its potential as an invasive pest.</title>
        <authorList>
            <person name="Cucini C."/>
            <person name="Boschi S."/>
            <person name="Funari R."/>
            <person name="Cardaioli E."/>
            <person name="Iannotti N."/>
            <person name="Marturano G."/>
            <person name="Paoli F."/>
            <person name="Bruttini M."/>
            <person name="Carapelli A."/>
            <person name="Frati F."/>
            <person name="Nardi F."/>
        </authorList>
    </citation>
    <scope>NUCLEOTIDE SEQUENCE [LARGE SCALE GENOMIC DNA]</scope>
    <source>
        <strain evidence="3">DMR45628</strain>
    </source>
</reference>
<dbReference type="PANTHER" id="PTHR43016">
    <property type="entry name" value="PRESEQUENCE PROTEASE"/>
    <property type="match status" value="1"/>
</dbReference>